<reference evidence="2" key="1">
    <citation type="submission" date="2020-05" db="UniProtKB">
        <authorList>
            <consortium name="EnsemblMetazoa"/>
        </authorList>
    </citation>
    <scope>IDENTIFICATION</scope>
    <source>
        <strain evidence="2">BB02</strain>
    </source>
</reference>
<organism evidence="2 3">
    <name type="scientific">Biomphalaria glabrata</name>
    <name type="common">Bloodfluke planorb</name>
    <name type="synonym">Freshwater snail</name>
    <dbReference type="NCBI Taxonomy" id="6526"/>
    <lineage>
        <taxon>Eukaryota</taxon>
        <taxon>Metazoa</taxon>
        <taxon>Spiralia</taxon>
        <taxon>Lophotrochozoa</taxon>
        <taxon>Mollusca</taxon>
        <taxon>Gastropoda</taxon>
        <taxon>Heterobranchia</taxon>
        <taxon>Euthyneura</taxon>
        <taxon>Panpulmonata</taxon>
        <taxon>Hygrophila</taxon>
        <taxon>Lymnaeoidea</taxon>
        <taxon>Planorbidae</taxon>
        <taxon>Biomphalaria</taxon>
    </lineage>
</organism>
<protein>
    <submittedName>
        <fullName evidence="2">Uncharacterized protein</fullName>
    </submittedName>
</protein>
<dbReference type="KEGG" id="bgt:106067396"/>
<sequence length="237" mass="27444">METERSFDRASSVLSGDTSRRYHEVVRRINELNLTLSQLHLEKARLERHVRPATPLARSLEELRPSVRDSFARLEKDSEVMRVELLRLKSEVGQKREKNEALLREIAWMKERMKYKPHLASGSRFNLETIYSQALPVTDRLDTLNSDRGGSSKPLLFHSMKQYSYPSFGILGNSSEMTGGPEFQSNLVQNENTRNSLDLYHVRGSVAQYPRNQSRKNDVHLSSLYRPTDERRVGRLN</sequence>
<evidence type="ECO:0000313" key="2">
    <source>
        <dbReference type="EnsemblMetazoa" id="BGLB033724-PA"/>
    </source>
</evidence>
<dbReference type="EnsemblMetazoa" id="BGLB033724-RA">
    <property type="protein sequence ID" value="BGLB033724-PA"/>
    <property type="gene ID" value="BGLB033724"/>
</dbReference>
<evidence type="ECO:0000256" key="1">
    <source>
        <dbReference type="SAM" id="MobiDB-lite"/>
    </source>
</evidence>
<name>A0A2C9LQA3_BIOGL</name>
<feature type="region of interest" description="Disordered" evidence="1">
    <location>
        <begin position="211"/>
        <end position="237"/>
    </location>
</feature>
<dbReference type="RefSeq" id="XP_013082028.2">
    <property type="nucleotide sequence ID" value="XM_013226574.2"/>
</dbReference>
<accession>A0A2C9LQA3</accession>
<dbReference type="VEuPathDB" id="VectorBase:BGLB033724"/>
<gene>
    <name evidence="2" type="primary">106067396</name>
</gene>
<dbReference type="AlphaFoldDB" id="A0A2C9LQA3"/>
<evidence type="ECO:0000313" key="3">
    <source>
        <dbReference type="Proteomes" id="UP000076420"/>
    </source>
</evidence>
<proteinExistence type="predicted"/>
<dbReference type="OrthoDB" id="10284559at2759"/>
<dbReference type="Proteomes" id="UP000076420">
    <property type="component" value="Unassembled WGS sequence"/>
</dbReference>
<feature type="compositionally biased region" description="Basic and acidic residues" evidence="1">
    <location>
        <begin position="227"/>
        <end position="237"/>
    </location>
</feature>
<dbReference type="VEuPathDB" id="VectorBase:BGLAX_028111"/>